<keyword evidence="3" id="KW-0285">Flavoprotein</keyword>
<keyword evidence="5" id="KW-0560">Oxidoreductase</keyword>
<dbReference type="InterPro" id="IPR009100">
    <property type="entry name" value="AcylCoA_DH/oxidase_NM_dom_sf"/>
</dbReference>
<evidence type="ECO:0000313" key="9">
    <source>
        <dbReference type="EMBL" id="KXH27819.1"/>
    </source>
</evidence>
<dbReference type="Pfam" id="PF00441">
    <property type="entry name" value="Acyl-CoA_dh_1"/>
    <property type="match status" value="1"/>
</dbReference>
<evidence type="ECO:0000256" key="3">
    <source>
        <dbReference type="ARBA" id="ARBA00022630"/>
    </source>
</evidence>
<evidence type="ECO:0000259" key="7">
    <source>
        <dbReference type="Pfam" id="PF02770"/>
    </source>
</evidence>
<evidence type="ECO:0000256" key="2">
    <source>
        <dbReference type="ARBA" id="ARBA00009347"/>
    </source>
</evidence>
<dbReference type="GO" id="GO:0003995">
    <property type="term" value="F:acyl-CoA dehydrogenase activity"/>
    <property type="evidence" value="ECO:0007669"/>
    <property type="project" value="InterPro"/>
</dbReference>
<organism evidence="9 10">
    <name type="scientific">Colletotrichum simmondsii</name>
    <dbReference type="NCBI Taxonomy" id="703756"/>
    <lineage>
        <taxon>Eukaryota</taxon>
        <taxon>Fungi</taxon>
        <taxon>Dikarya</taxon>
        <taxon>Ascomycota</taxon>
        <taxon>Pezizomycotina</taxon>
        <taxon>Sordariomycetes</taxon>
        <taxon>Hypocreomycetidae</taxon>
        <taxon>Glomerellales</taxon>
        <taxon>Glomerellaceae</taxon>
        <taxon>Colletotrichum</taxon>
        <taxon>Colletotrichum acutatum species complex</taxon>
    </lineage>
</organism>
<dbReference type="SUPFAM" id="SSF56801">
    <property type="entry name" value="Acetyl-CoA synthetase-like"/>
    <property type="match status" value="1"/>
</dbReference>
<dbReference type="InterPro" id="IPR046373">
    <property type="entry name" value="Acyl-CoA_Oxase/DH_mid-dom_sf"/>
</dbReference>
<feature type="domain" description="Acyl-CoA oxidase/dehydrogenase middle" evidence="7">
    <location>
        <begin position="462"/>
        <end position="557"/>
    </location>
</feature>
<keyword evidence="10" id="KW-1185">Reference proteome</keyword>
<dbReference type="Proteomes" id="UP000070328">
    <property type="component" value="Unassembled WGS sequence"/>
</dbReference>
<dbReference type="InterPro" id="IPR050741">
    <property type="entry name" value="Acyl-CoA_dehydrogenase"/>
</dbReference>
<feature type="domain" description="Acyl-CoA dehydrogenase/oxidase N-terminal" evidence="8">
    <location>
        <begin position="360"/>
        <end position="442"/>
    </location>
</feature>
<dbReference type="PANTHER" id="PTHR48083:SF28">
    <property type="entry name" value="ACYL-COA DEHYDROGENASE FAMILY PROTEIN (AFU_ORTHOLOGUE AFUA_6G10880)-RELATED"/>
    <property type="match status" value="1"/>
</dbReference>
<dbReference type="PANTHER" id="PTHR48083">
    <property type="entry name" value="MEDIUM-CHAIN SPECIFIC ACYL-COA DEHYDROGENASE, MITOCHONDRIAL-RELATED"/>
    <property type="match status" value="1"/>
</dbReference>
<comment type="similarity">
    <text evidence="2">Belongs to the acyl-CoA dehydrogenase family.</text>
</comment>
<evidence type="ECO:0000256" key="4">
    <source>
        <dbReference type="ARBA" id="ARBA00022827"/>
    </source>
</evidence>
<dbReference type="Pfam" id="PF02771">
    <property type="entry name" value="Acyl-CoA_dh_N"/>
    <property type="match status" value="1"/>
</dbReference>
<dbReference type="InterPro" id="IPR013786">
    <property type="entry name" value="AcylCoA_DH/ox_N"/>
</dbReference>
<keyword evidence="4" id="KW-0274">FAD</keyword>
<evidence type="ECO:0000256" key="1">
    <source>
        <dbReference type="ARBA" id="ARBA00001974"/>
    </source>
</evidence>
<feature type="domain" description="Acyl-CoA dehydrogenase/oxidase C-terminal" evidence="6">
    <location>
        <begin position="572"/>
        <end position="716"/>
    </location>
</feature>
<dbReference type="Gene3D" id="3.40.50.12780">
    <property type="entry name" value="N-terminal domain of ligase-like"/>
    <property type="match status" value="1"/>
</dbReference>
<evidence type="ECO:0000256" key="5">
    <source>
        <dbReference type="ARBA" id="ARBA00023002"/>
    </source>
</evidence>
<dbReference type="SUPFAM" id="SSF56645">
    <property type="entry name" value="Acyl-CoA dehydrogenase NM domain-like"/>
    <property type="match status" value="1"/>
</dbReference>
<dbReference type="GO" id="GO:0033539">
    <property type="term" value="P:fatty acid beta-oxidation using acyl-CoA dehydrogenase"/>
    <property type="evidence" value="ECO:0007669"/>
    <property type="project" value="TreeGrafter"/>
</dbReference>
<evidence type="ECO:0000313" key="10">
    <source>
        <dbReference type="Proteomes" id="UP000070328"/>
    </source>
</evidence>
<dbReference type="InterPro" id="IPR009075">
    <property type="entry name" value="AcylCo_DH/oxidase_C"/>
</dbReference>
<dbReference type="InterPro" id="IPR006091">
    <property type="entry name" value="Acyl-CoA_Oxase/DH_mid-dom"/>
</dbReference>
<dbReference type="EMBL" id="JFBX01000805">
    <property type="protein sequence ID" value="KXH27819.1"/>
    <property type="molecule type" value="Genomic_DNA"/>
</dbReference>
<dbReference type="GO" id="GO:0005737">
    <property type="term" value="C:cytoplasm"/>
    <property type="evidence" value="ECO:0007669"/>
    <property type="project" value="TreeGrafter"/>
</dbReference>
<dbReference type="Gene3D" id="1.10.540.10">
    <property type="entry name" value="Acyl-CoA dehydrogenase/oxidase, N-terminal domain"/>
    <property type="match status" value="1"/>
</dbReference>
<dbReference type="InterPro" id="IPR042099">
    <property type="entry name" value="ANL_N_sf"/>
</dbReference>
<protein>
    <submittedName>
        <fullName evidence="9">Acyl-CoA dehydrogenase domain-containing protein</fullName>
    </submittedName>
</protein>
<dbReference type="Gene3D" id="1.20.140.10">
    <property type="entry name" value="Butyryl-CoA Dehydrogenase, subunit A, domain 3"/>
    <property type="match status" value="1"/>
</dbReference>
<evidence type="ECO:0000259" key="6">
    <source>
        <dbReference type="Pfam" id="PF00441"/>
    </source>
</evidence>
<dbReference type="Gene3D" id="2.40.110.10">
    <property type="entry name" value="Butyryl-CoA Dehydrogenase, subunit A, domain 2"/>
    <property type="match status" value="1"/>
</dbReference>
<accession>A0A135RW35</accession>
<proteinExistence type="inferred from homology"/>
<comment type="caution">
    <text evidence="9">The sequence shown here is derived from an EMBL/GenBank/DDBJ whole genome shotgun (WGS) entry which is preliminary data.</text>
</comment>
<dbReference type="OrthoDB" id="10254877at2759"/>
<sequence length="733" mass="81796">MVANLFYAGDLYGSFLLHTLSVYHLPSGAIQLPVAGHVSLESMERQIVEFEATVVLATVTTMSQLSESILSSGKSHPYVRLLLFSGEAFYEDQAGLLKAAFPNATIRSVVYGSMDCGIIGLPPKQEHYTNDPRLHQVNDPSIIVEIITEDGEVTATPGEAGSLVVTNLERQLMPIVRYPSGDRAAWVDPALGLFRVLDRDRTAIRLGPVSVDFVDLRRIVSTILRDRPVGRLQAIVTREDRKDLLTLNVAFTPATDEESSQLQAELREELGVVRPMFREHVDKDLINPLRIKFVTMQELAVNPRSGKIVENWQRNRSMSEITAKGSRQAGPGKEDKATGVLAPWGEPAWFHALESPYYNDSHRRFQTYVRDFVDTHLLPYAQEWEAGGEAPLSARLRFAKSGLAFLDVPKEYRPKELMTVAGIPFDKLDVFHELILMDEMARIPSGKRRWLPGLFTWETSFCLAITEPTAGSDVSAIRATAEKTPDGRHYVVNGRKKWVTGAPWATHMTTAVRMGEPGRSGLSLLVVPLNSPGVTIRKIHNSGHNAGGSSWVVLENVKVLADHLLGKENGAFPIIMRNFNKERFILTVDCNRQARICLSEALQHAHDRETFGKPLASNQIIRHKLTTLARKVEAHWAWLEQIAYHVHIHGWQTKDVASRIALAKIQGGRIVEQAVRESQQIHGGMGYEKGVTMTEQISRDLRLKVIGGGSEEILSDLAWREEHKRASDRGAKL</sequence>
<dbReference type="Pfam" id="PF02770">
    <property type="entry name" value="Acyl-CoA_dh_M"/>
    <property type="match status" value="1"/>
</dbReference>
<comment type="cofactor">
    <cofactor evidence="1">
        <name>FAD</name>
        <dbReference type="ChEBI" id="CHEBI:57692"/>
    </cofactor>
</comment>
<dbReference type="InterPro" id="IPR006089">
    <property type="entry name" value="Acyl-CoA_DH_CS"/>
</dbReference>
<dbReference type="AlphaFoldDB" id="A0A135RW35"/>
<name>A0A135RW35_9PEZI</name>
<evidence type="ECO:0000259" key="8">
    <source>
        <dbReference type="Pfam" id="PF02771"/>
    </source>
</evidence>
<dbReference type="PROSITE" id="PS00072">
    <property type="entry name" value="ACYL_COA_DH_1"/>
    <property type="match status" value="1"/>
</dbReference>
<gene>
    <name evidence="9" type="ORF">CSIM01_06738</name>
</gene>
<dbReference type="GO" id="GO:0050660">
    <property type="term" value="F:flavin adenine dinucleotide binding"/>
    <property type="evidence" value="ECO:0007669"/>
    <property type="project" value="InterPro"/>
</dbReference>
<dbReference type="SUPFAM" id="SSF47203">
    <property type="entry name" value="Acyl-CoA dehydrogenase C-terminal domain-like"/>
    <property type="match status" value="1"/>
</dbReference>
<reference evidence="9 10" key="1">
    <citation type="submission" date="2014-02" db="EMBL/GenBank/DDBJ databases">
        <title>The genome sequence of Colletotrichum simmondsii CBS122122.</title>
        <authorList>
            <person name="Baroncelli R."/>
            <person name="Thon M.R."/>
        </authorList>
    </citation>
    <scope>NUCLEOTIDE SEQUENCE [LARGE SCALE GENOMIC DNA]</scope>
    <source>
        <strain evidence="9 10">CBS122122</strain>
    </source>
</reference>
<dbReference type="InterPro" id="IPR037069">
    <property type="entry name" value="AcylCoA_DH/ox_N_sf"/>
</dbReference>
<dbReference type="InterPro" id="IPR036250">
    <property type="entry name" value="AcylCo_DH-like_C"/>
</dbReference>